<dbReference type="AlphaFoldDB" id="A0A858BTI4"/>
<reference evidence="3 4" key="1">
    <citation type="submission" date="2020-02" db="EMBL/GenBank/DDBJ databases">
        <authorList>
            <person name="Kim Y.B."/>
            <person name="Roh S.W."/>
        </authorList>
    </citation>
    <scope>NUCLEOTIDE SEQUENCE [LARGE SCALE GENOMIC DNA]</scope>
    <source>
        <strain evidence="3 4">DSM 103574</strain>
    </source>
</reference>
<dbReference type="Pfam" id="PF01551">
    <property type="entry name" value="Peptidase_M23"/>
    <property type="match status" value="1"/>
</dbReference>
<dbReference type="InterPro" id="IPR011055">
    <property type="entry name" value="Dup_hybrid_motif"/>
</dbReference>
<organism evidence="3 4">
    <name type="scientific">Aminipila butyrica</name>
    <dbReference type="NCBI Taxonomy" id="433296"/>
    <lineage>
        <taxon>Bacteria</taxon>
        <taxon>Bacillati</taxon>
        <taxon>Bacillota</taxon>
        <taxon>Clostridia</taxon>
        <taxon>Peptostreptococcales</taxon>
        <taxon>Anaerovoracaceae</taxon>
        <taxon>Aminipila</taxon>
    </lineage>
</organism>
<sequence length="339" mass="37852">MARVRRRPRKKNMRIPRLILAIVVILLFLGSLLTILGRFMTATNDNLEEAYKKAADLAGCTWEELVVYDMVRFGNKLDDVDPYQSAVDFLNMYYQIGEYTQVDGEGFWKMVSSGTLGASEDICGWLHLSANSDIQSILEAASEYTRPQYLVRFYPKELDDLMLEKKFNEEQIRWADRLMNAGTLEQLFEHVNDLPYYIQSEVGGYFAWPTPELHTVTSKFSAARKHLILGITRAHNGVDISGADAMGSPVVAIDDGVVLSVNLNGGERGVNIRVQHNMGEDVWVSRYQHLASVEVEVGQVVAKGTVIGTVGNSGISTGPHLHLELTYNGVLVDPLPMIK</sequence>
<dbReference type="Proteomes" id="UP000466848">
    <property type="component" value="Chromosome"/>
</dbReference>
<accession>A0A858BTI4</accession>
<proteinExistence type="predicted"/>
<evidence type="ECO:0000313" key="4">
    <source>
        <dbReference type="Proteomes" id="UP000466848"/>
    </source>
</evidence>
<dbReference type="CDD" id="cd12797">
    <property type="entry name" value="M23_peptidase"/>
    <property type="match status" value="1"/>
</dbReference>
<feature type="domain" description="M23ase beta-sheet core" evidence="2">
    <location>
        <begin position="234"/>
        <end position="334"/>
    </location>
</feature>
<gene>
    <name evidence="3" type="ORF">Ami103574_08285</name>
</gene>
<dbReference type="InterPro" id="IPR016047">
    <property type="entry name" value="M23ase_b-sheet_dom"/>
</dbReference>
<dbReference type="InterPro" id="IPR050570">
    <property type="entry name" value="Cell_wall_metabolism_enzyme"/>
</dbReference>
<keyword evidence="4" id="KW-1185">Reference proteome</keyword>
<dbReference type="PANTHER" id="PTHR21666:SF289">
    <property type="entry name" value="L-ALA--D-GLU ENDOPEPTIDASE"/>
    <property type="match status" value="1"/>
</dbReference>
<dbReference type="GO" id="GO:0004222">
    <property type="term" value="F:metalloendopeptidase activity"/>
    <property type="evidence" value="ECO:0007669"/>
    <property type="project" value="TreeGrafter"/>
</dbReference>
<dbReference type="Gene3D" id="2.70.70.10">
    <property type="entry name" value="Glucose Permease (Domain IIA)"/>
    <property type="match status" value="1"/>
</dbReference>
<evidence type="ECO:0000313" key="3">
    <source>
        <dbReference type="EMBL" id="QIB69321.1"/>
    </source>
</evidence>
<protein>
    <submittedName>
        <fullName evidence="3">M23 family metallopeptidase</fullName>
    </submittedName>
</protein>
<name>A0A858BTI4_9FIRM</name>
<dbReference type="EMBL" id="CP048649">
    <property type="protein sequence ID" value="QIB69321.1"/>
    <property type="molecule type" value="Genomic_DNA"/>
</dbReference>
<keyword evidence="1" id="KW-0732">Signal</keyword>
<dbReference type="PANTHER" id="PTHR21666">
    <property type="entry name" value="PEPTIDASE-RELATED"/>
    <property type="match status" value="1"/>
</dbReference>
<evidence type="ECO:0000259" key="2">
    <source>
        <dbReference type="Pfam" id="PF01551"/>
    </source>
</evidence>
<dbReference type="KEGG" id="abut:Ami103574_08285"/>
<dbReference type="SUPFAM" id="SSF51261">
    <property type="entry name" value="Duplicated hybrid motif"/>
    <property type="match status" value="1"/>
</dbReference>
<dbReference type="RefSeq" id="WP_163066484.1">
    <property type="nucleotide sequence ID" value="NZ_CP048649.1"/>
</dbReference>
<evidence type="ECO:0000256" key="1">
    <source>
        <dbReference type="ARBA" id="ARBA00022729"/>
    </source>
</evidence>